<proteinExistence type="predicted"/>
<dbReference type="Proteomes" id="UP000290289">
    <property type="component" value="Chromosome 15"/>
</dbReference>
<dbReference type="EMBL" id="RDQH01000341">
    <property type="protein sequence ID" value="RXH73768.1"/>
    <property type="molecule type" value="Genomic_DNA"/>
</dbReference>
<organism evidence="1 2">
    <name type="scientific">Malus domestica</name>
    <name type="common">Apple</name>
    <name type="synonym">Pyrus malus</name>
    <dbReference type="NCBI Taxonomy" id="3750"/>
    <lineage>
        <taxon>Eukaryota</taxon>
        <taxon>Viridiplantae</taxon>
        <taxon>Streptophyta</taxon>
        <taxon>Embryophyta</taxon>
        <taxon>Tracheophyta</taxon>
        <taxon>Spermatophyta</taxon>
        <taxon>Magnoliopsida</taxon>
        <taxon>eudicotyledons</taxon>
        <taxon>Gunneridae</taxon>
        <taxon>Pentapetalae</taxon>
        <taxon>rosids</taxon>
        <taxon>fabids</taxon>
        <taxon>Rosales</taxon>
        <taxon>Rosaceae</taxon>
        <taxon>Amygdaloideae</taxon>
        <taxon>Maleae</taxon>
        <taxon>Malus</taxon>
    </lineage>
</organism>
<evidence type="ECO:0000313" key="2">
    <source>
        <dbReference type="Proteomes" id="UP000290289"/>
    </source>
</evidence>
<dbReference type="STRING" id="3750.A0A498HQE6"/>
<dbReference type="AlphaFoldDB" id="A0A498HQE6"/>
<protein>
    <submittedName>
        <fullName evidence="1">Uncharacterized protein</fullName>
    </submittedName>
</protein>
<sequence>MNSNLNLLSEVAVVLRNWEEDKRWLFDEYSIVADFIRFCAAVKSKSFLIVPRKKRSSLRRRPNKKTNFGFPLVPVIIPKERRSLRRRAAASLGMTSTNLKRKRLSG</sequence>
<comment type="caution">
    <text evidence="1">The sequence shown here is derived from an EMBL/GenBank/DDBJ whole genome shotgun (WGS) entry which is preliminary data.</text>
</comment>
<name>A0A498HQE6_MALDO</name>
<evidence type="ECO:0000313" key="1">
    <source>
        <dbReference type="EMBL" id="RXH73768.1"/>
    </source>
</evidence>
<keyword evidence="2" id="KW-1185">Reference proteome</keyword>
<gene>
    <name evidence="1" type="ORF">DVH24_016590</name>
</gene>
<accession>A0A498HQE6</accession>
<reference evidence="1 2" key="1">
    <citation type="submission" date="2018-10" db="EMBL/GenBank/DDBJ databases">
        <title>A high-quality apple genome assembly.</title>
        <authorList>
            <person name="Hu J."/>
        </authorList>
    </citation>
    <scope>NUCLEOTIDE SEQUENCE [LARGE SCALE GENOMIC DNA]</scope>
    <source>
        <strain evidence="2">cv. HFTH1</strain>
        <tissue evidence="1">Young leaf</tissue>
    </source>
</reference>